<feature type="non-terminal residue" evidence="3">
    <location>
        <position position="259"/>
    </location>
</feature>
<dbReference type="GO" id="GO:0006897">
    <property type="term" value="P:endocytosis"/>
    <property type="evidence" value="ECO:0007669"/>
    <property type="project" value="TreeGrafter"/>
</dbReference>
<dbReference type="AlphaFoldDB" id="X6M4I1"/>
<dbReference type="GO" id="GO:0016197">
    <property type="term" value="P:endosomal transport"/>
    <property type="evidence" value="ECO:0007669"/>
    <property type="project" value="TreeGrafter"/>
</dbReference>
<dbReference type="GO" id="GO:0005737">
    <property type="term" value="C:cytoplasm"/>
    <property type="evidence" value="ECO:0007669"/>
    <property type="project" value="TreeGrafter"/>
</dbReference>
<dbReference type="PROSITE" id="PS50031">
    <property type="entry name" value="EH"/>
    <property type="match status" value="1"/>
</dbReference>
<feature type="region of interest" description="Disordered" evidence="1">
    <location>
        <begin position="149"/>
        <end position="172"/>
    </location>
</feature>
<evidence type="ECO:0000256" key="1">
    <source>
        <dbReference type="SAM" id="MobiDB-lite"/>
    </source>
</evidence>
<feature type="region of interest" description="Disordered" evidence="1">
    <location>
        <begin position="199"/>
        <end position="259"/>
    </location>
</feature>
<evidence type="ECO:0000313" key="4">
    <source>
        <dbReference type="Proteomes" id="UP000023152"/>
    </source>
</evidence>
<protein>
    <recommendedName>
        <fullName evidence="2">EH domain-containing protein</fullName>
    </recommendedName>
</protein>
<feature type="compositionally biased region" description="Low complexity" evidence="1">
    <location>
        <begin position="244"/>
        <end position="259"/>
    </location>
</feature>
<feature type="compositionally biased region" description="Polar residues" evidence="1">
    <location>
        <begin position="149"/>
        <end position="160"/>
    </location>
</feature>
<reference evidence="3 4" key="1">
    <citation type="journal article" date="2013" name="Curr. Biol.">
        <title>The Genome of the Foraminiferan Reticulomyxa filosa.</title>
        <authorList>
            <person name="Glockner G."/>
            <person name="Hulsmann N."/>
            <person name="Schleicher M."/>
            <person name="Noegel A.A."/>
            <person name="Eichinger L."/>
            <person name="Gallinger C."/>
            <person name="Pawlowski J."/>
            <person name="Sierra R."/>
            <person name="Euteneuer U."/>
            <person name="Pillet L."/>
            <person name="Moustafa A."/>
            <person name="Platzer M."/>
            <person name="Groth M."/>
            <person name="Szafranski K."/>
            <person name="Schliwa M."/>
        </authorList>
    </citation>
    <scope>NUCLEOTIDE SEQUENCE [LARGE SCALE GENOMIC DNA]</scope>
</reference>
<dbReference type="EMBL" id="ASPP01024651">
    <property type="protein sequence ID" value="ETO08834.1"/>
    <property type="molecule type" value="Genomic_DNA"/>
</dbReference>
<gene>
    <name evidence="3" type="ORF">RFI_28555</name>
</gene>
<dbReference type="SMART" id="SM00027">
    <property type="entry name" value="EH"/>
    <property type="match status" value="1"/>
</dbReference>
<evidence type="ECO:0000259" key="2">
    <source>
        <dbReference type="PROSITE" id="PS50031"/>
    </source>
</evidence>
<sequence>MFAKMSKRPLQTKQMKKKTKKTKKTKKENDDFYTSVFKTLGGNDRTNTTLQGGQVFEFFKSSRLNRDVLAGIWDEATQRQPGGLNSAKFKVALQLITLAQHGIPPKLANLSDKTPPPQLQYPPIQGQQLSSGVTDPFNWLSEKTGEIKTGSTSSLVSSNDVIRGQGQGQGQGQMDLFGHISQDSQSNVSVDWTVSGVVGGGGVSQPQSKRESPVLGSANPSTWYASKRASTKTLPFMQDDNPLSPSSSPQVGSSGVTGG</sequence>
<feature type="domain" description="EH" evidence="2">
    <location>
        <begin position="29"/>
        <end position="119"/>
    </location>
</feature>
<dbReference type="InterPro" id="IPR000261">
    <property type="entry name" value="EH_dom"/>
</dbReference>
<keyword evidence="4" id="KW-1185">Reference proteome</keyword>
<dbReference type="SUPFAM" id="SSF47473">
    <property type="entry name" value="EF-hand"/>
    <property type="match status" value="1"/>
</dbReference>
<dbReference type="Gene3D" id="1.10.238.10">
    <property type="entry name" value="EF-hand"/>
    <property type="match status" value="1"/>
</dbReference>
<dbReference type="PANTHER" id="PTHR11216">
    <property type="entry name" value="EH DOMAIN"/>
    <property type="match status" value="1"/>
</dbReference>
<dbReference type="OrthoDB" id="524326at2759"/>
<proteinExistence type="predicted"/>
<accession>X6M4I1</accession>
<dbReference type="GO" id="GO:0005886">
    <property type="term" value="C:plasma membrane"/>
    <property type="evidence" value="ECO:0007669"/>
    <property type="project" value="TreeGrafter"/>
</dbReference>
<organism evidence="3 4">
    <name type="scientific">Reticulomyxa filosa</name>
    <dbReference type="NCBI Taxonomy" id="46433"/>
    <lineage>
        <taxon>Eukaryota</taxon>
        <taxon>Sar</taxon>
        <taxon>Rhizaria</taxon>
        <taxon>Retaria</taxon>
        <taxon>Foraminifera</taxon>
        <taxon>Monothalamids</taxon>
        <taxon>Reticulomyxidae</taxon>
        <taxon>Reticulomyxa</taxon>
    </lineage>
</organism>
<comment type="caution">
    <text evidence="3">The sequence shown here is derived from an EMBL/GenBank/DDBJ whole genome shotgun (WGS) entry which is preliminary data.</text>
</comment>
<dbReference type="Proteomes" id="UP000023152">
    <property type="component" value="Unassembled WGS sequence"/>
</dbReference>
<name>X6M4I1_RETFI</name>
<dbReference type="InterPro" id="IPR011992">
    <property type="entry name" value="EF-hand-dom_pair"/>
</dbReference>
<evidence type="ECO:0000313" key="3">
    <source>
        <dbReference type="EMBL" id="ETO08834.1"/>
    </source>
</evidence>
<feature type="region of interest" description="Disordered" evidence="1">
    <location>
        <begin position="1"/>
        <end position="28"/>
    </location>
</feature>
<feature type="compositionally biased region" description="Basic residues" evidence="1">
    <location>
        <begin position="14"/>
        <end position="26"/>
    </location>
</feature>
<dbReference type="Pfam" id="PF12763">
    <property type="entry name" value="EH"/>
    <property type="match status" value="1"/>
</dbReference>